<reference evidence="2" key="2">
    <citation type="journal article" date="2021" name="Genome Biol. Evol.">
        <title>Developing a high-quality reference genome for a parasitic bivalve with doubly uniparental inheritance (Bivalvia: Unionida).</title>
        <authorList>
            <person name="Smith C.H."/>
        </authorList>
    </citation>
    <scope>NUCLEOTIDE SEQUENCE</scope>
    <source>
        <strain evidence="2">CHS0354</strain>
        <tissue evidence="2">Mantle</tissue>
    </source>
</reference>
<evidence type="ECO:0000313" key="3">
    <source>
        <dbReference type="Proteomes" id="UP001195483"/>
    </source>
</evidence>
<dbReference type="Pfam" id="PF01425">
    <property type="entry name" value="Amidase"/>
    <property type="match status" value="1"/>
</dbReference>
<dbReference type="PANTHER" id="PTHR11895">
    <property type="entry name" value="TRANSAMIDASE"/>
    <property type="match status" value="1"/>
</dbReference>
<reference evidence="2" key="1">
    <citation type="journal article" date="2021" name="Genome Biol. Evol.">
        <title>A High-Quality Reference Genome for a Parasitic Bivalve with Doubly Uniparental Inheritance (Bivalvia: Unionida).</title>
        <authorList>
            <person name="Smith C.H."/>
        </authorList>
    </citation>
    <scope>NUCLEOTIDE SEQUENCE</scope>
    <source>
        <strain evidence="2">CHS0354</strain>
    </source>
</reference>
<evidence type="ECO:0000259" key="1">
    <source>
        <dbReference type="Pfam" id="PF01425"/>
    </source>
</evidence>
<organism evidence="2 3">
    <name type="scientific">Potamilus streckersoni</name>
    <dbReference type="NCBI Taxonomy" id="2493646"/>
    <lineage>
        <taxon>Eukaryota</taxon>
        <taxon>Metazoa</taxon>
        <taxon>Spiralia</taxon>
        <taxon>Lophotrochozoa</taxon>
        <taxon>Mollusca</taxon>
        <taxon>Bivalvia</taxon>
        <taxon>Autobranchia</taxon>
        <taxon>Heteroconchia</taxon>
        <taxon>Palaeoheterodonta</taxon>
        <taxon>Unionida</taxon>
        <taxon>Unionoidea</taxon>
        <taxon>Unionidae</taxon>
        <taxon>Ambleminae</taxon>
        <taxon>Lampsilini</taxon>
        <taxon>Potamilus</taxon>
    </lineage>
</organism>
<feature type="domain" description="Amidase" evidence="1">
    <location>
        <begin position="2"/>
        <end position="90"/>
    </location>
</feature>
<gene>
    <name evidence="2" type="ORF">CHS0354_007584</name>
</gene>
<comment type="caution">
    <text evidence="2">The sequence shown here is derived from an EMBL/GenBank/DDBJ whole genome shotgun (WGS) entry which is preliminary data.</text>
</comment>
<keyword evidence="3" id="KW-1185">Reference proteome</keyword>
<dbReference type="SUPFAM" id="SSF75304">
    <property type="entry name" value="Amidase signature (AS) enzymes"/>
    <property type="match status" value="1"/>
</dbReference>
<protein>
    <recommendedName>
        <fullName evidence="1">Amidase domain-containing protein</fullName>
    </recommendedName>
</protein>
<dbReference type="InterPro" id="IPR036928">
    <property type="entry name" value="AS_sf"/>
</dbReference>
<dbReference type="GO" id="GO:0003824">
    <property type="term" value="F:catalytic activity"/>
    <property type="evidence" value="ECO:0007669"/>
    <property type="project" value="InterPro"/>
</dbReference>
<dbReference type="InterPro" id="IPR000120">
    <property type="entry name" value="Amidase"/>
</dbReference>
<reference evidence="2" key="3">
    <citation type="submission" date="2023-05" db="EMBL/GenBank/DDBJ databases">
        <authorList>
            <person name="Smith C.H."/>
        </authorList>
    </citation>
    <scope>NUCLEOTIDE SEQUENCE</scope>
    <source>
        <strain evidence="2">CHS0354</strain>
        <tissue evidence="2">Mantle</tissue>
    </source>
</reference>
<dbReference type="AlphaFoldDB" id="A0AAE0T3Q3"/>
<sequence>MAQNLNMMLTAAYNNVLEEYDVLLMPTMPFVAIDLPKKDRLFSGNGMVANTAPFNSTGHPAISINAGTSSEGLPVGMMIVGSHFDETSVLQIAYAYEQLLNS</sequence>
<accession>A0AAE0T3Q3</accession>
<dbReference type="Proteomes" id="UP001195483">
    <property type="component" value="Unassembled WGS sequence"/>
</dbReference>
<proteinExistence type="predicted"/>
<dbReference type="PANTHER" id="PTHR11895:SF170">
    <property type="entry name" value="AMIDASE"/>
    <property type="match status" value="1"/>
</dbReference>
<evidence type="ECO:0000313" key="2">
    <source>
        <dbReference type="EMBL" id="KAK3603252.1"/>
    </source>
</evidence>
<dbReference type="InterPro" id="IPR023631">
    <property type="entry name" value="Amidase_dom"/>
</dbReference>
<dbReference type="Gene3D" id="3.90.1300.10">
    <property type="entry name" value="Amidase signature (AS) domain"/>
    <property type="match status" value="1"/>
</dbReference>
<name>A0AAE0T3Q3_9BIVA</name>
<dbReference type="EMBL" id="JAEAOA010000519">
    <property type="protein sequence ID" value="KAK3603252.1"/>
    <property type="molecule type" value="Genomic_DNA"/>
</dbReference>